<keyword evidence="1" id="KW-0813">Transport</keyword>
<dbReference type="PROSITE" id="PS50893">
    <property type="entry name" value="ABC_TRANSPORTER_2"/>
    <property type="match status" value="1"/>
</dbReference>
<sequence>MTDAAPLLEASGVVKRFGGFTALDGVDLTVRRGEIVGLIGPNGSGKTTLINVISGLLPADAGTIRLAGVSLAGLAPHRRCAAGVNRTFQVPKPFASLSVRENLEVAALDGVDIDAVLASVELDAHARRRVGDLNSVSQKLLDLARALVTRPSLLLVDELACGLNPVELDRVAGRLRALAAEGIGLVVVEHLMSFIDSITDRVVVMNAGREIFGGRLRDAVRDAAVVEVFLGAPEPAAA</sequence>
<keyword evidence="2" id="KW-0547">Nucleotide-binding</keyword>
<dbReference type="AlphaFoldDB" id="A0A179SE33"/>
<dbReference type="PANTHER" id="PTHR45772">
    <property type="entry name" value="CONSERVED COMPONENT OF ABC TRANSPORTER FOR NATURAL AMINO ACIDS-RELATED"/>
    <property type="match status" value="1"/>
</dbReference>
<dbReference type="InterPro" id="IPR003593">
    <property type="entry name" value="AAA+_ATPase"/>
</dbReference>
<dbReference type="PANTHER" id="PTHR45772:SF8">
    <property type="entry name" value="HIGH-AFFINITY BRANCHED-CHAIN AMINO ACID TRANSPORT ATP-BINDING PROTEIN"/>
    <property type="match status" value="1"/>
</dbReference>
<dbReference type="Gene3D" id="3.40.50.300">
    <property type="entry name" value="P-loop containing nucleotide triphosphate hydrolases"/>
    <property type="match status" value="1"/>
</dbReference>
<dbReference type="Proteomes" id="UP000078316">
    <property type="component" value="Unassembled WGS sequence"/>
</dbReference>
<dbReference type="GO" id="GO:0005524">
    <property type="term" value="F:ATP binding"/>
    <property type="evidence" value="ECO:0007669"/>
    <property type="project" value="UniProtKB-KW"/>
</dbReference>
<gene>
    <name evidence="5" type="ORF">A5481_13510</name>
</gene>
<dbReference type="OrthoDB" id="9779872at2"/>
<comment type="caution">
    <text evidence="5">The sequence shown here is derived from an EMBL/GenBank/DDBJ whole genome shotgun (WGS) entry which is preliminary data.</text>
</comment>
<protein>
    <submittedName>
        <fullName evidence="5">ABC transporter ATP-binding protein</fullName>
    </submittedName>
</protein>
<evidence type="ECO:0000256" key="3">
    <source>
        <dbReference type="ARBA" id="ARBA00022840"/>
    </source>
</evidence>
<name>A0A179SE33_9HYPH</name>
<dbReference type="GO" id="GO:0005886">
    <property type="term" value="C:plasma membrane"/>
    <property type="evidence" value="ECO:0007669"/>
    <property type="project" value="TreeGrafter"/>
</dbReference>
<evidence type="ECO:0000259" key="4">
    <source>
        <dbReference type="PROSITE" id="PS50893"/>
    </source>
</evidence>
<evidence type="ECO:0000313" key="5">
    <source>
        <dbReference type="EMBL" id="OAS24739.1"/>
    </source>
</evidence>
<dbReference type="RefSeq" id="WP_048434528.1">
    <property type="nucleotide sequence ID" value="NZ_LWHQ01000022.1"/>
</dbReference>
<proteinExistence type="predicted"/>
<dbReference type="SMART" id="SM00382">
    <property type="entry name" value="AAA"/>
    <property type="match status" value="1"/>
</dbReference>
<dbReference type="InterPro" id="IPR051120">
    <property type="entry name" value="ABC_AA/LPS_Transport"/>
</dbReference>
<accession>A0A179SE33</accession>
<dbReference type="Pfam" id="PF00005">
    <property type="entry name" value="ABC_tran"/>
    <property type="match status" value="1"/>
</dbReference>
<reference evidence="5 6" key="1">
    <citation type="submission" date="2016-04" db="EMBL/GenBank/DDBJ databases">
        <authorList>
            <person name="Evans L.H."/>
            <person name="Alamgir A."/>
            <person name="Owens N."/>
            <person name="Weber N.D."/>
            <person name="Virtaneva K."/>
            <person name="Barbian K."/>
            <person name="Babar A."/>
            <person name="Rosenke K."/>
        </authorList>
    </citation>
    <scope>NUCLEOTIDE SEQUENCE [LARGE SCALE GENOMIC DNA]</scope>
    <source>
        <strain evidence="5 6">PMB02</strain>
    </source>
</reference>
<dbReference type="GO" id="GO:0016887">
    <property type="term" value="F:ATP hydrolysis activity"/>
    <property type="evidence" value="ECO:0007669"/>
    <property type="project" value="InterPro"/>
</dbReference>
<dbReference type="EMBL" id="LWHQ01000022">
    <property type="protein sequence ID" value="OAS24739.1"/>
    <property type="molecule type" value="Genomic_DNA"/>
</dbReference>
<dbReference type="STRING" id="427683.A5481_13510"/>
<keyword evidence="3 5" id="KW-0067">ATP-binding</keyword>
<feature type="domain" description="ABC transporter" evidence="4">
    <location>
        <begin position="8"/>
        <end position="232"/>
    </location>
</feature>
<dbReference type="InterPro" id="IPR003439">
    <property type="entry name" value="ABC_transporter-like_ATP-bd"/>
</dbReference>
<dbReference type="SUPFAM" id="SSF52540">
    <property type="entry name" value="P-loop containing nucleoside triphosphate hydrolases"/>
    <property type="match status" value="1"/>
</dbReference>
<evidence type="ECO:0000256" key="2">
    <source>
        <dbReference type="ARBA" id="ARBA00022741"/>
    </source>
</evidence>
<organism evidence="5 6">
    <name type="scientific">Methylobacterium platani</name>
    <dbReference type="NCBI Taxonomy" id="427683"/>
    <lineage>
        <taxon>Bacteria</taxon>
        <taxon>Pseudomonadati</taxon>
        <taxon>Pseudomonadota</taxon>
        <taxon>Alphaproteobacteria</taxon>
        <taxon>Hyphomicrobiales</taxon>
        <taxon>Methylobacteriaceae</taxon>
        <taxon>Methylobacterium</taxon>
    </lineage>
</organism>
<evidence type="ECO:0000313" key="6">
    <source>
        <dbReference type="Proteomes" id="UP000078316"/>
    </source>
</evidence>
<evidence type="ECO:0000256" key="1">
    <source>
        <dbReference type="ARBA" id="ARBA00022448"/>
    </source>
</evidence>
<dbReference type="InterPro" id="IPR027417">
    <property type="entry name" value="P-loop_NTPase"/>
</dbReference>